<dbReference type="GeneTree" id="ENSGT00940000158253"/>
<keyword evidence="2" id="KW-1185">Reference proteome</keyword>
<name>A0AAY4BDY3_9TELE</name>
<reference evidence="1 2" key="1">
    <citation type="submission" date="2020-06" db="EMBL/GenBank/DDBJ databases">
        <authorList>
            <consortium name="Wellcome Sanger Institute Data Sharing"/>
        </authorList>
    </citation>
    <scope>NUCLEOTIDE SEQUENCE [LARGE SCALE GENOMIC DNA]</scope>
</reference>
<dbReference type="AlphaFoldDB" id="A0AAY4BDY3"/>
<accession>A0AAY4BDY3</accession>
<proteinExistence type="predicted"/>
<evidence type="ECO:0000313" key="2">
    <source>
        <dbReference type="Proteomes" id="UP000694580"/>
    </source>
</evidence>
<reference evidence="1" key="2">
    <citation type="submission" date="2025-08" db="UniProtKB">
        <authorList>
            <consortium name="Ensembl"/>
        </authorList>
    </citation>
    <scope>IDENTIFICATION</scope>
</reference>
<sequence length="149" mass="16462">MEGMSLSGLDSTKLETLAQDIYSDLVEDACLGLCFEVHRAVKQGYFFLDETDQESMKDFGVQPVEEQGVRVSELQPEHRGLALRATSGEVPGHGQEQQPHPEFSNFLLNVCVCVCVCVVSFSLSNAGLCQNTQRRCAPGKKNILELRLL</sequence>
<dbReference type="PANTHER" id="PTHR47733:SF1">
    <property type="entry name" value="ATAXIN-7-LIKE PROTEIN 3B"/>
    <property type="match status" value="1"/>
</dbReference>
<protein>
    <submittedName>
        <fullName evidence="1">Uncharacterized protein</fullName>
    </submittedName>
</protein>
<organism evidence="1 2">
    <name type="scientific">Denticeps clupeoides</name>
    <name type="common">denticle herring</name>
    <dbReference type="NCBI Taxonomy" id="299321"/>
    <lineage>
        <taxon>Eukaryota</taxon>
        <taxon>Metazoa</taxon>
        <taxon>Chordata</taxon>
        <taxon>Craniata</taxon>
        <taxon>Vertebrata</taxon>
        <taxon>Euteleostomi</taxon>
        <taxon>Actinopterygii</taxon>
        <taxon>Neopterygii</taxon>
        <taxon>Teleostei</taxon>
        <taxon>Clupei</taxon>
        <taxon>Clupeiformes</taxon>
        <taxon>Denticipitoidei</taxon>
        <taxon>Denticipitidae</taxon>
        <taxon>Denticeps</taxon>
    </lineage>
</organism>
<dbReference type="PANTHER" id="PTHR47733">
    <property type="entry name" value="ATAXIN-7 LIKE PROTEIN 3B, ATXN7L3B"/>
    <property type="match status" value="1"/>
</dbReference>
<reference evidence="1" key="3">
    <citation type="submission" date="2025-09" db="UniProtKB">
        <authorList>
            <consortium name="Ensembl"/>
        </authorList>
    </citation>
    <scope>IDENTIFICATION</scope>
</reference>
<evidence type="ECO:0000313" key="1">
    <source>
        <dbReference type="Ensembl" id="ENSDCDP00010018126.1"/>
    </source>
</evidence>
<dbReference type="InterPro" id="IPR042933">
    <property type="entry name" value="ATXN7L3B"/>
</dbReference>
<dbReference type="GO" id="GO:0010468">
    <property type="term" value="P:regulation of gene expression"/>
    <property type="evidence" value="ECO:0007669"/>
    <property type="project" value="TreeGrafter"/>
</dbReference>
<dbReference type="Ensembl" id="ENSDCDT00010019197.1">
    <property type="protein sequence ID" value="ENSDCDP00010018126.1"/>
    <property type="gene ID" value="ENSDCDG00010008262.1"/>
</dbReference>
<dbReference type="Proteomes" id="UP000694580">
    <property type="component" value="Chromosome 7"/>
</dbReference>